<comment type="caution">
    <text evidence="1">The sequence shown here is derived from an EMBL/GenBank/DDBJ whole genome shotgun (WGS) entry which is preliminary data.</text>
</comment>
<keyword evidence="2" id="KW-1185">Reference proteome</keyword>
<protein>
    <submittedName>
        <fullName evidence="1">Uncharacterized protein</fullName>
    </submittedName>
</protein>
<dbReference type="OrthoDB" id="8939899at2"/>
<dbReference type="RefSeq" id="WP_094542497.1">
    <property type="nucleotide sequence ID" value="NZ_JBHEER010000013.1"/>
</dbReference>
<gene>
    <name evidence="1" type="ORF">CEV33_3468</name>
</gene>
<evidence type="ECO:0000313" key="2">
    <source>
        <dbReference type="Proteomes" id="UP000216478"/>
    </source>
</evidence>
<accession>A0A256EZE5</accession>
<reference evidence="1 2" key="1">
    <citation type="submission" date="2017-07" db="EMBL/GenBank/DDBJ databases">
        <title>Phylogenetic study on the rhizospheric bacterium Ochrobactrum sp. A44.</title>
        <authorList>
            <person name="Krzyzanowska D.M."/>
            <person name="Ossowicki A."/>
            <person name="Rajewska M."/>
            <person name="Maciag T."/>
            <person name="Kaczynski Z."/>
            <person name="Czerwicka M."/>
            <person name="Jafra S."/>
        </authorList>
    </citation>
    <scope>NUCLEOTIDE SEQUENCE [LARGE SCALE GENOMIC DNA]</scope>
    <source>
        <strain evidence="1 2">OgA9a</strain>
    </source>
</reference>
<name>A0A256EZE5_9HYPH</name>
<dbReference type="Proteomes" id="UP000216478">
    <property type="component" value="Unassembled WGS sequence"/>
</dbReference>
<evidence type="ECO:0000313" key="1">
    <source>
        <dbReference type="EMBL" id="OYR07850.1"/>
    </source>
</evidence>
<dbReference type="EMBL" id="NNRL01000168">
    <property type="protein sequence ID" value="OYR07850.1"/>
    <property type="molecule type" value="Genomic_DNA"/>
</dbReference>
<proteinExistence type="predicted"/>
<organism evidence="1 2">
    <name type="scientific">Brucella grignonensis</name>
    <dbReference type="NCBI Taxonomy" id="94627"/>
    <lineage>
        <taxon>Bacteria</taxon>
        <taxon>Pseudomonadati</taxon>
        <taxon>Pseudomonadota</taxon>
        <taxon>Alphaproteobacteria</taxon>
        <taxon>Hyphomicrobiales</taxon>
        <taxon>Brucellaceae</taxon>
        <taxon>Brucella/Ochrobactrum group</taxon>
        <taxon>Brucella</taxon>
    </lineage>
</organism>
<dbReference type="AlphaFoldDB" id="A0A256EZE5"/>
<sequence length="663" mass="71452">MESKKISADEARALQIQMRLKKFRDGEEPPPPPPPPLAAPVPLEAFLQPGNLATKAILDNGLNLEIRPWPRVAPDDDVYLYINNVPGLQPLFEVPNPLPPTPYKFPFKLENYQFGSYKGQVEVRYQVVSGSAQKDMSEALIIKIDREPPNKNNIPVSLLFPPNMNNKITTKYLEENNDQVIVTVPAYDEMEAGQTVILWWNSRKTTAIPAVVVTAQHVTDQKIPIVIPGAQFTALPDSRVYLQYNLVSRVGYEGPPSEMAYVDVSLQPEPTNLQDPIVPLAADGLIDLDDANAGVEIQILAYTNIVNGDSVVAYWGSSSLSPEMVSANEFPVFVSVPRAIVLKEGSGTIQVRYEVQRGASVTQSSSIPVTVDVSTVGPVDPVPDTNVNEALQPPSIRGGSNKNAVNTLLADDKGKAATAIIPFYQSGRGNPAAPIITEEGAVIELIWGEMPNKPIPLGAYTISAADLAAKTFPPIQIPASIVDATADTDDFEVHYTVSRPSTKPPKNSIYSPSAKVVVDMDTPGGPDGLLAPTIMGTTAKNWITKETIIAGGGVKIRVAPYAGMKVGDTVKLLWVAFKTTNNATDSEIPGTEYDQSMTVTEVLMANGMEFTVPYSPYVDTIAAVTGNQRQGSASAKYIVDQKGNKYTSKIATVKVELSSPSGN</sequence>